<feature type="transmembrane region" description="Helical" evidence="10">
    <location>
        <begin position="150"/>
        <end position="168"/>
    </location>
</feature>
<feature type="signal peptide" evidence="11">
    <location>
        <begin position="1"/>
        <end position="20"/>
    </location>
</feature>
<evidence type="ECO:0000256" key="4">
    <source>
        <dbReference type="ARBA" id="ARBA00022989"/>
    </source>
</evidence>
<evidence type="ECO:0000313" key="13">
    <source>
        <dbReference type="EMBL" id="WOO41797.1"/>
    </source>
</evidence>
<proteinExistence type="predicted"/>
<dbReference type="Pfam" id="PF00060">
    <property type="entry name" value="Lig_chan"/>
    <property type="match status" value="1"/>
</dbReference>
<evidence type="ECO:0000256" key="7">
    <source>
        <dbReference type="ARBA" id="ARBA00023170"/>
    </source>
</evidence>
<keyword evidence="3 10" id="KW-0812">Transmembrane</keyword>
<dbReference type="Pfam" id="PF00497">
    <property type="entry name" value="SBP_bac_3"/>
    <property type="match status" value="1"/>
</dbReference>
<protein>
    <submittedName>
        <fullName evidence="13">Transporter substrate-binding domain-containing protein</fullName>
    </submittedName>
</protein>
<keyword evidence="2" id="KW-0813">Transport</keyword>
<reference evidence="13 14" key="1">
    <citation type="submission" date="2023-10" db="EMBL/GenBank/DDBJ databases">
        <title>Rubellicoccus peritrichatus gen. nov., sp. nov., isolated from an algae of coral reef tank.</title>
        <authorList>
            <person name="Luo J."/>
        </authorList>
    </citation>
    <scope>NUCLEOTIDE SEQUENCE [LARGE SCALE GENOMIC DNA]</scope>
    <source>
        <strain evidence="13 14">CR14</strain>
    </source>
</reference>
<dbReference type="GO" id="GO:0015276">
    <property type="term" value="F:ligand-gated monoatomic ion channel activity"/>
    <property type="evidence" value="ECO:0007669"/>
    <property type="project" value="InterPro"/>
</dbReference>
<keyword evidence="4 10" id="KW-1133">Transmembrane helix</keyword>
<dbReference type="InterPro" id="IPR001320">
    <property type="entry name" value="Iontro_rcpt_C"/>
</dbReference>
<name>A0AAQ3LCA8_9BACT</name>
<dbReference type="KEGG" id="puo:RZN69_01760"/>
<evidence type="ECO:0000256" key="3">
    <source>
        <dbReference type="ARBA" id="ARBA00022692"/>
    </source>
</evidence>
<dbReference type="InterPro" id="IPR001638">
    <property type="entry name" value="Solute-binding_3/MltF_N"/>
</dbReference>
<dbReference type="SMART" id="SM00062">
    <property type="entry name" value="PBPb"/>
    <property type="match status" value="1"/>
</dbReference>
<evidence type="ECO:0000256" key="8">
    <source>
        <dbReference type="ARBA" id="ARBA00023180"/>
    </source>
</evidence>
<evidence type="ECO:0000256" key="10">
    <source>
        <dbReference type="SAM" id="Phobius"/>
    </source>
</evidence>
<keyword evidence="14" id="KW-1185">Reference proteome</keyword>
<evidence type="ECO:0000313" key="14">
    <source>
        <dbReference type="Proteomes" id="UP001304300"/>
    </source>
</evidence>
<organism evidence="13 14">
    <name type="scientific">Rubellicoccus peritrichatus</name>
    <dbReference type="NCBI Taxonomy" id="3080537"/>
    <lineage>
        <taxon>Bacteria</taxon>
        <taxon>Pseudomonadati</taxon>
        <taxon>Verrucomicrobiota</taxon>
        <taxon>Opitutia</taxon>
        <taxon>Puniceicoccales</taxon>
        <taxon>Cerasicoccaceae</taxon>
        <taxon>Rubellicoccus</taxon>
    </lineage>
</organism>
<feature type="transmembrane region" description="Helical" evidence="10">
    <location>
        <begin position="213"/>
        <end position="237"/>
    </location>
</feature>
<keyword evidence="11" id="KW-0732">Signal</keyword>
<evidence type="ECO:0000256" key="11">
    <source>
        <dbReference type="SAM" id="SignalP"/>
    </source>
</evidence>
<gene>
    <name evidence="13" type="ORF">RZN69_01760</name>
</gene>
<dbReference type="RefSeq" id="WP_317834281.1">
    <property type="nucleotide sequence ID" value="NZ_CP136920.1"/>
</dbReference>
<feature type="chain" id="PRO_5043032307" evidence="11">
    <location>
        <begin position="21"/>
        <end position="365"/>
    </location>
</feature>
<dbReference type="Proteomes" id="UP001304300">
    <property type="component" value="Chromosome"/>
</dbReference>
<dbReference type="EMBL" id="CP136920">
    <property type="protein sequence ID" value="WOO41797.1"/>
    <property type="molecule type" value="Genomic_DNA"/>
</dbReference>
<dbReference type="Gene3D" id="3.40.190.10">
    <property type="entry name" value="Periplasmic binding protein-like II"/>
    <property type="match status" value="2"/>
</dbReference>
<dbReference type="Gene3D" id="1.10.287.70">
    <property type="match status" value="1"/>
</dbReference>
<evidence type="ECO:0000256" key="6">
    <source>
        <dbReference type="ARBA" id="ARBA00023136"/>
    </source>
</evidence>
<evidence type="ECO:0000256" key="5">
    <source>
        <dbReference type="ARBA" id="ARBA00023065"/>
    </source>
</evidence>
<keyword evidence="7" id="KW-0675">Receptor</keyword>
<keyword evidence="5" id="KW-0406">Ion transport</keyword>
<dbReference type="PANTHER" id="PTHR18966">
    <property type="entry name" value="IONOTROPIC GLUTAMATE RECEPTOR"/>
    <property type="match status" value="1"/>
</dbReference>
<keyword evidence="8" id="KW-0325">Glycoprotein</keyword>
<comment type="subcellular location">
    <subcellularLocation>
        <location evidence="1">Membrane</location>
        <topology evidence="1">Multi-pass membrane protein</topology>
    </subcellularLocation>
</comment>
<keyword evidence="9" id="KW-0407">Ion channel</keyword>
<dbReference type="AlphaFoldDB" id="A0AAQ3LCA8"/>
<accession>A0AAQ3LCA8</accession>
<dbReference type="GO" id="GO:0016020">
    <property type="term" value="C:membrane"/>
    <property type="evidence" value="ECO:0007669"/>
    <property type="project" value="UniProtKB-SubCell"/>
</dbReference>
<evidence type="ECO:0000259" key="12">
    <source>
        <dbReference type="SMART" id="SM00062"/>
    </source>
</evidence>
<evidence type="ECO:0000256" key="2">
    <source>
        <dbReference type="ARBA" id="ARBA00022448"/>
    </source>
</evidence>
<feature type="domain" description="Solute-binding protein family 3/N-terminal" evidence="12">
    <location>
        <begin position="37"/>
        <end position="365"/>
    </location>
</feature>
<dbReference type="SUPFAM" id="SSF81324">
    <property type="entry name" value="Voltage-gated potassium channels"/>
    <property type="match status" value="1"/>
</dbReference>
<evidence type="ECO:0000256" key="9">
    <source>
        <dbReference type="ARBA" id="ARBA00023303"/>
    </source>
</evidence>
<evidence type="ECO:0000256" key="1">
    <source>
        <dbReference type="ARBA" id="ARBA00004141"/>
    </source>
</evidence>
<dbReference type="SUPFAM" id="SSF53850">
    <property type="entry name" value="Periplasmic binding protein-like II"/>
    <property type="match status" value="1"/>
</dbReference>
<dbReference type="InterPro" id="IPR015683">
    <property type="entry name" value="Ionotropic_Glu_rcpt"/>
</dbReference>
<keyword evidence="6 10" id="KW-0472">Membrane</keyword>
<sequence length="365" mass="40041">MRNLIIATLLFLTTCFTANSQTGASNVQSDTTKKDDVLLVATRQAPPFSFIDENGRWTGITIELWEAIAAKLNVKYEYKDYNLSELLKAVETGEADIGAAAITITAERVKKMDFTHTYFGEGLGIATTVEREDIWTHLASTILTWNFAKALLALITILLIAGLLIWLVERKNNPEQFGGRMHHGLGNGFWWSAVTMTTVGYGDKAPVTVLGRFIGLVWMFTSIIIISGFTGAIATALTVGQLEPAVTGPQDLPNVKVGVLKDSSGEEFLEATGLKPINFNSVDDGLKALQNGEIKAFVHDKPILVYSVDERYINSIKVLEHSFDPGFIGLALPLESKNLKETDLALLEFVQTPAWDAILKKYGVD</sequence>